<dbReference type="Gene3D" id="3.20.20.70">
    <property type="entry name" value="Aldolase class I"/>
    <property type="match status" value="1"/>
</dbReference>
<dbReference type="PROSITE" id="PS00912">
    <property type="entry name" value="DHODEHASE_2"/>
    <property type="match status" value="1"/>
</dbReference>
<comment type="cofactor">
    <cofactor evidence="1">
        <name>FMN</name>
        <dbReference type="ChEBI" id="CHEBI:58210"/>
    </cofactor>
</comment>
<evidence type="ECO:0000256" key="4">
    <source>
        <dbReference type="ARBA" id="ARBA00022643"/>
    </source>
</evidence>
<name>A0A6J6QB63_9ZZZZ</name>
<dbReference type="PANTHER" id="PTHR48109">
    <property type="entry name" value="DIHYDROOROTATE DEHYDROGENASE (QUINONE), MITOCHONDRIAL-RELATED"/>
    <property type="match status" value="1"/>
</dbReference>
<comment type="pathway">
    <text evidence="2">Pyrimidine metabolism; UMP biosynthesis via de novo pathway.</text>
</comment>
<dbReference type="InterPro" id="IPR013785">
    <property type="entry name" value="Aldolase_TIM"/>
</dbReference>
<dbReference type="InterPro" id="IPR012135">
    <property type="entry name" value="Dihydroorotate_DH_1_2"/>
</dbReference>
<keyword evidence="6" id="KW-0560">Oxidoreductase</keyword>
<accession>A0A6J6QB63</accession>
<dbReference type="GO" id="GO:0044205">
    <property type="term" value="P:'de novo' UMP biosynthetic process"/>
    <property type="evidence" value="ECO:0007669"/>
    <property type="project" value="UniProtKB-UniPathway"/>
</dbReference>
<keyword evidence="4" id="KW-0288">FMN</keyword>
<dbReference type="PANTHER" id="PTHR48109:SF1">
    <property type="entry name" value="DIHYDROOROTATE DEHYDROGENASE (FUMARATE)"/>
    <property type="match status" value="1"/>
</dbReference>
<dbReference type="GO" id="GO:0005737">
    <property type="term" value="C:cytoplasm"/>
    <property type="evidence" value="ECO:0007669"/>
    <property type="project" value="InterPro"/>
</dbReference>
<evidence type="ECO:0000256" key="6">
    <source>
        <dbReference type="ARBA" id="ARBA00023002"/>
    </source>
</evidence>
<evidence type="ECO:0000313" key="8">
    <source>
        <dbReference type="EMBL" id="CAB4707966.1"/>
    </source>
</evidence>
<dbReference type="GO" id="GO:0006207">
    <property type="term" value="P:'de novo' pyrimidine nucleobase biosynthetic process"/>
    <property type="evidence" value="ECO:0007669"/>
    <property type="project" value="InterPro"/>
</dbReference>
<dbReference type="GO" id="GO:0004152">
    <property type="term" value="F:dihydroorotate dehydrogenase activity"/>
    <property type="evidence" value="ECO:0007669"/>
    <property type="project" value="InterPro"/>
</dbReference>
<dbReference type="InterPro" id="IPR050074">
    <property type="entry name" value="DHO_dehydrogenase"/>
</dbReference>
<dbReference type="AlphaFoldDB" id="A0A6J6QB63"/>
<evidence type="ECO:0000256" key="3">
    <source>
        <dbReference type="ARBA" id="ARBA00022630"/>
    </source>
</evidence>
<proteinExistence type="predicted"/>
<sequence length="278" mass="28539">MNILNASGCLDALAAPGVVAALDGFVTKTVTPDARVGNQPARIAETSHGMLNAIGLANPGRDAFLRDYLPELRSFGKPLWVSVGGFSASEYAETCALLTDVTIEINLSCPNVDEAPESAAEIVAACRAATTLPLYAKLSPAAWDIAEVARAVEAAGADGLTLVNTLRGMALDRRLRPVLNRGTGGYSGPSLRPVALAAVYACRRATALPIVGMGGITTGREALEMIACGATAIALGTVLFADPDAPARVRHELDEALAEAGFGNADDAVGAAHETVAM</sequence>
<dbReference type="SUPFAM" id="SSF51395">
    <property type="entry name" value="FMN-linked oxidoreductases"/>
    <property type="match status" value="1"/>
</dbReference>
<dbReference type="InterPro" id="IPR001295">
    <property type="entry name" value="Dihydroorotate_DH_CS"/>
</dbReference>
<evidence type="ECO:0000256" key="2">
    <source>
        <dbReference type="ARBA" id="ARBA00004725"/>
    </source>
</evidence>
<dbReference type="Pfam" id="PF01180">
    <property type="entry name" value="DHO_dh"/>
    <property type="match status" value="1"/>
</dbReference>
<evidence type="ECO:0000259" key="7">
    <source>
        <dbReference type="Pfam" id="PF01180"/>
    </source>
</evidence>
<evidence type="ECO:0000256" key="5">
    <source>
        <dbReference type="ARBA" id="ARBA00022975"/>
    </source>
</evidence>
<dbReference type="PIRSF" id="PIRSF000164">
    <property type="entry name" value="DHO_oxidase"/>
    <property type="match status" value="1"/>
</dbReference>
<gene>
    <name evidence="8" type="ORF">UFOPK2399_01800</name>
</gene>
<dbReference type="EMBL" id="CAEZXP010000008">
    <property type="protein sequence ID" value="CAB4707966.1"/>
    <property type="molecule type" value="Genomic_DNA"/>
</dbReference>
<keyword evidence="5" id="KW-0665">Pyrimidine biosynthesis</keyword>
<keyword evidence="3" id="KW-0285">Flavoprotein</keyword>
<evidence type="ECO:0000256" key="1">
    <source>
        <dbReference type="ARBA" id="ARBA00001917"/>
    </source>
</evidence>
<dbReference type="UniPathway" id="UPA00070"/>
<organism evidence="8">
    <name type="scientific">freshwater metagenome</name>
    <dbReference type="NCBI Taxonomy" id="449393"/>
    <lineage>
        <taxon>unclassified sequences</taxon>
        <taxon>metagenomes</taxon>
        <taxon>ecological metagenomes</taxon>
    </lineage>
</organism>
<feature type="domain" description="Dihydroorotate dehydrogenase catalytic" evidence="7">
    <location>
        <begin position="3"/>
        <end position="257"/>
    </location>
</feature>
<protein>
    <submittedName>
        <fullName evidence="8">Unannotated protein</fullName>
    </submittedName>
</protein>
<reference evidence="8" key="1">
    <citation type="submission" date="2020-05" db="EMBL/GenBank/DDBJ databases">
        <authorList>
            <person name="Chiriac C."/>
            <person name="Salcher M."/>
            <person name="Ghai R."/>
            <person name="Kavagutti S V."/>
        </authorList>
    </citation>
    <scope>NUCLEOTIDE SEQUENCE</scope>
</reference>
<dbReference type="InterPro" id="IPR005720">
    <property type="entry name" value="Dihydroorotate_DH_cat"/>
</dbReference>